<dbReference type="EMBL" id="JTJC03000007">
    <property type="protein sequence ID" value="NHC37157.1"/>
    <property type="molecule type" value="Genomic_DNA"/>
</dbReference>
<name>A0A9X5I731_9CYAN</name>
<gene>
    <name evidence="1" type="ORF">QH73_0021390</name>
</gene>
<comment type="caution">
    <text evidence="1">The sequence shown here is derived from an EMBL/GenBank/DDBJ whole genome shotgun (WGS) entry which is preliminary data.</text>
</comment>
<keyword evidence="2" id="KW-1185">Reference proteome</keyword>
<evidence type="ECO:0000313" key="2">
    <source>
        <dbReference type="Proteomes" id="UP000031532"/>
    </source>
</evidence>
<accession>A0A9X5I731</accession>
<organism evidence="1 2">
    <name type="scientific">Scytonema millei VB511283</name>
    <dbReference type="NCBI Taxonomy" id="1245923"/>
    <lineage>
        <taxon>Bacteria</taxon>
        <taxon>Bacillati</taxon>
        <taxon>Cyanobacteriota</taxon>
        <taxon>Cyanophyceae</taxon>
        <taxon>Nostocales</taxon>
        <taxon>Scytonemataceae</taxon>
        <taxon>Scytonema</taxon>
    </lineage>
</organism>
<dbReference type="Proteomes" id="UP000031532">
    <property type="component" value="Unassembled WGS sequence"/>
</dbReference>
<dbReference type="RefSeq" id="WP_165587757.1">
    <property type="nucleotide sequence ID" value="NZ_JTJC03000007.1"/>
</dbReference>
<protein>
    <submittedName>
        <fullName evidence="1">Uncharacterized protein</fullName>
    </submittedName>
</protein>
<evidence type="ECO:0000313" key="1">
    <source>
        <dbReference type="EMBL" id="NHC37157.1"/>
    </source>
</evidence>
<proteinExistence type="predicted"/>
<dbReference type="AlphaFoldDB" id="A0A9X5I731"/>
<sequence>MSDLEQNVFNVLQRHPFCSAVLVAYKLELPIAKVQATMNQLTDRGILIPQCSNHNSFR</sequence>
<reference evidence="1 2" key="1">
    <citation type="journal article" date="2015" name="Genome Announc.">
        <title>Draft Genome Sequence of the Terrestrial Cyanobacterium Scytonema millei VB511283, Isolated from Eastern India.</title>
        <authorList>
            <person name="Sen D."/>
            <person name="Chandrababunaidu M.M."/>
            <person name="Singh D."/>
            <person name="Sanghi N."/>
            <person name="Ghorai A."/>
            <person name="Mishra G.P."/>
            <person name="Madduluri M."/>
            <person name="Adhikary S.P."/>
            <person name="Tripathy S."/>
        </authorList>
    </citation>
    <scope>NUCLEOTIDE SEQUENCE [LARGE SCALE GENOMIC DNA]</scope>
    <source>
        <strain evidence="1 2">VB511283</strain>
    </source>
</reference>